<sequence length="88" mass="9339">MGRDPSCDPRGVDRCAPRLPPHAAAGSLLYKHSKRWPLAGRQFVSWGACVAVPGGSVSLPGEIMGGLGRRDGLPAHLMSSYGDGQERR</sequence>
<dbReference type="Proteomes" id="UP001152622">
    <property type="component" value="Chromosome 8"/>
</dbReference>
<feature type="region of interest" description="Disordered" evidence="1">
    <location>
        <begin position="69"/>
        <end position="88"/>
    </location>
</feature>
<name>A0A9Q1IS07_SYNKA</name>
<dbReference type="EMBL" id="JAINUF010000008">
    <property type="protein sequence ID" value="KAJ8351250.1"/>
    <property type="molecule type" value="Genomic_DNA"/>
</dbReference>
<dbReference type="AlphaFoldDB" id="A0A9Q1IS07"/>
<evidence type="ECO:0000313" key="2">
    <source>
        <dbReference type="EMBL" id="KAJ8351250.1"/>
    </source>
</evidence>
<accession>A0A9Q1IS07</accession>
<gene>
    <name evidence="2" type="ORF">SKAU_G00227260</name>
</gene>
<organism evidence="2 3">
    <name type="scientific">Synaphobranchus kaupii</name>
    <name type="common">Kaup's arrowtooth eel</name>
    <dbReference type="NCBI Taxonomy" id="118154"/>
    <lineage>
        <taxon>Eukaryota</taxon>
        <taxon>Metazoa</taxon>
        <taxon>Chordata</taxon>
        <taxon>Craniata</taxon>
        <taxon>Vertebrata</taxon>
        <taxon>Euteleostomi</taxon>
        <taxon>Actinopterygii</taxon>
        <taxon>Neopterygii</taxon>
        <taxon>Teleostei</taxon>
        <taxon>Anguilliformes</taxon>
        <taxon>Synaphobranchidae</taxon>
        <taxon>Synaphobranchus</taxon>
    </lineage>
</organism>
<proteinExistence type="predicted"/>
<evidence type="ECO:0000256" key="1">
    <source>
        <dbReference type="SAM" id="MobiDB-lite"/>
    </source>
</evidence>
<keyword evidence="3" id="KW-1185">Reference proteome</keyword>
<evidence type="ECO:0000313" key="3">
    <source>
        <dbReference type="Proteomes" id="UP001152622"/>
    </source>
</evidence>
<protein>
    <submittedName>
        <fullName evidence="2">Uncharacterized protein</fullName>
    </submittedName>
</protein>
<comment type="caution">
    <text evidence="2">The sequence shown here is derived from an EMBL/GenBank/DDBJ whole genome shotgun (WGS) entry which is preliminary data.</text>
</comment>
<reference evidence="2" key="1">
    <citation type="journal article" date="2023" name="Science">
        <title>Genome structures resolve the early diversification of teleost fishes.</title>
        <authorList>
            <person name="Parey E."/>
            <person name="Louis A."/>
            <person name="Montfort J."/>
            <person name="Bouchez O."/>
            <person name="Roques C."/>
            <person name="Iampietro C."/>
            <person name="Lluch J."/>
            <person name="Castinel A."/>
            <person name="Donnadieu C."/>
            <person name="Desvignes T."/>
            <person name="Floi Bucao C."/>
            <person name="Jouanno E."/>
            <person name="Wen M."/>
            <person name="Mejri S."/>
            <person name="Dirks R."/>
            <person name="Jansen H."/>
            <person name="Henkel C."/>
            <person name="Chen W.J."/>
            <person name="Zahm M."/>
            <person name="Cabau C."/>
            <person name="Klopp C."/>
            <person name="Thompson A.W."/>
            <person name="Robinson-Rechavi M."/>
            <person name="Braasch I."/>
            <person name="Lecointre G."/>
            <person name="Bobe J."/>
            <person name="Postlethwait J.H."/>
            <person name="Berthelot C."/>
            <person name="Roest Crollius H."/>
            <person name="Guiguen Y."/>
        </authorList>
    </citation>
    <scope>NUCLEOTIDE SEQUENCE</scope>
    <source>
        <strain evidence="2">WJC10195</strain>
    </source>
</reference>